<reference evidence="4 5" key="1">
    <citation type="submission" date="2018-06" db="EMBL/GenBank/DDBJ databases">
        <authorList>
            <consortium name="Pathogen Informatics"/>
            <person name="Doyle S."/>
        </authorList>
    </citation>
    <scope>NUCLEOTIDE SEQUENCE [LARGE SCALE GENOMIC DNA]</scope>
    <source>
        <strain evidence="4 5">NCTC11819</strain>
    </source>
</reference>
<dbReference type="Proteomes" id="UP000255284">
    <property type="component" value="Unassembled WGS sequence"/>
</dbReference>
<evidence type="ECO:0000313" key="6">
    <source>
        <dbReference type="Proteomes" id="UP000578252"/>
    </source>
</evidence>
<proteinExistence type="predicted"/>
<dbReference type="GeneID" id="61169185"/>
<evidence type="ECO:0000313" key="7">
    <source>
        <dbReference type="Proteomes" id="UP000582487"/>
    </source>
</evidence>
<dbReference type="Proteomes" id="UP000578252">
    <property type="component" value="Unassembled WGS sequence"/>
</dbReference>
<comment type="caution">
    <text evidence="2">The sequence shown here is derived from an EMBL/GenBank/DDBJ whole genome shotgun (WGS) entry which is preliminary data.</text>
</comment>
<evidence type="ECO:0000313" key="5">
    <source>
        <dbReference type="Proteomes" id="UP000255284"/>
    </source>
</evidence>
<sequence>MTVQNWIFPHLEAQVGAWRRFWVLLVAFPNLYEEIFRSTPLEQFCLHLGDKSMRRLMMDAYTRAQAKKEKRALKALQNGANVRDIPGSDVAITSLRLRYSEILDGLRNGVSPEQLPHLVERLSAASVTYTFFPDLQPRVGDQLLGIRGRKVADKIASFWLSLPPLEYLNQEFHPLAQHYRIPFLDEKTQHTVSTVESVVREPRKIPGYGDPHAGTHPSNFPYIVSYIGPTPPVPDWSSGLSFPEAPLVQFPCTVDLFDADWTGCELQPENPAQRFENPPAPPFERAYNVNSLTAWVDLVTRYPLEFTNPLVKTEFQRLSGKDAIFLGIDWEEARKDYDVIHFCFQAVLECADVGVELDAARLGENFDGVAQLAASGQKYVAMMYQVVPGSTVWLNL</sequence>
<organism evidence="2 6">
    <name type="scientific">Mobiluncus mulieris</name>
    <dbReference type="NCBI Taxonomy" id="2052"/>
    <lineage>
        <taxon>Bacteria</taxon>
        <taxon>Bacillati</taxon>
        <taxon>Actinomycetota</taxon>
        <taxon>Actinomycetes</taxon>
        <taxon>Actinomycetales</taxon>
        <taxon>Actinomycetaceae</taxon>
        <taxon>Mobiluncus</taxon>
    </lineage>
</organism>
<evidence type="ECO:0000313" key="2">
    <source>
        <dbReference type="EMBL" id="NMW64239.1"/>
    </source>
</evidence>
<dbReference type="EMBL" id="JABCUV010000011">
    <property type="protein sequence ID" value="NMW93800.1"/>
    <property type="molecule type" value="Genomic_DNA"/>
</dbReference>
<gene>
    <name evidence="1" type="ORF">FYZ43_06470</name>
    <name evidence="3" type="ORF">HHJ74_08920</name>
    <name evidence="2" type="ORF">HHJ78_01495</name>
    <name evidence="4" type="ORF">NCTC11819_00740</name>
</gene>
<evidence type="ECO:0000313" key="3">
    <source>
        <dbReference type="EMBL" id="NMW93800.1"/>
    </source>
</evidence>
<accession>A0A2J9KNR9</accession>
<protein>
    <submittedName>
        <fullName evidence="2">DNA mismatch repair protein MutL</fullName>
    </submittedName>
</protein>
<dbReference type="EMBL" id="VSZY01000009">
    <property type="protein sequence ID" value="MCU9969044.1"/>
    <property type="molecule type" value="Genomic_DNA"/>
</dbReference>
<evidence type="ECO:0000313" key="8">
    <source>
        <dbReference type="Proteomes" id="UP001209486"/>
    </source>
</evidence>
<dbReference type="RefSeq" id="WP_004013366.1">
    <property type="nucleotide sequence ID" value="NZ_CAMUNX010000001.1"/>
</dbReference>
<reference evidence="6 7" key="3">
    <citation type="submission" date="2020-04" db="EMBL/GenBank/DDBJ databases">
        <title>Antimicrobial susceptibility and clonality of vaginal-derived multi-drug resistant Mobiluncus isolates in China.</title>
        <authorList>
            <person name="Zhang X."/>
        </authorList>
    </citation>
    <scope>NUCLEOTIDE SEQUENCE [LARGE SCALE GENOMIC DNA]</scope>
    <source>
        <strain evidence="2 6">13</strain>
        <strain evidence="3 7">7</strain>
    </source>
</reference>
<reference evidence="1 8" key="2">
    <citation type="submission" date="2019-08" db="EMBL/GenBank/DDBJ databases">
        <title>Comparison of rpoB and gyrB Sequences from Mobiluncus Species and Development of a Multiplex PCR Method for Clinical Detection of Mobiluncus curtisii and Mobiluncus mulieris.</title>
        <authorList>
            <person name="Yang L."/>
            <person name="Shen Y."/>
            <person name="Xu G."/>
            <person name="Shu L.-B."/>
            <person name="Hu J."/>
            <person name="Zhang R."/>
            <person name="Wang Y."/>
            <person name="Zhou H.-W."/>
            <person name="Zhang X."/>
        </authorList>
    </citation>
    <scope>NUCLEOTIDE SEQUENCE [LARGE SCALE GENOMIC DNA]</scope>
    <source>
        <strain evidence="1 8">M26</strain>
    </source>
</reference>
<dbReference type="Proteomes" id="UP000582487">
    <property type="component" value="Unassembled WGS sequence"/>
</dbReference>
<dbReference type="Proteomes" id="UP001209486">
    <property type="component" value="Unassembled WGS sequence"/>
</dbReference>
<evidence type="ECO:0000313" key="1">
    <source>
        <dbReference type="EMBL" id="MCU9969044.1"/>
    </source>
</evidence>
<dbReference type="EMBL" id="UGGQ01000006">
    <property type="protein sequence ID" value="STO16183.1"/>
    <property type="molecule type" value="Genomic_DNA"/>
</dbReference>
<dbReference type="OrthoDB" id="4700192at2"/>
<dbReference type="EMBL" id="JABCUR010000001">
    <property type="protein sequence ID" value="NMW64239.1"/>
    <property type="molecule type" value="Genomic_DNA"/>
</dbReference>
<dbReference type="AlphaFoldDB" id="A0A2J9KNR9"/>
<evidence type="ECO:0000313" key="4">
    <source>
        <dbReference type="EMBL" id="STO16183.1"/>
    </source>
</evidence>
<name>A0A2J9KNR9_9ACTO</name>